<proteinExistence type="inferred from homology"/>
<keyword evidence="5" id="KW-1003">Cell membrane</keyword>
<evidence type="ECO:0000256" key="2">
    <source>
        <dbReference type="ARBA" id="ARBA00022692"/>
    </source>
</evidence>
<dbReference type="AlphaFoldDB" id="A0A0M6YE81"/>
<dbReference type="EMBL" id="CXSU01000005">
    <property type="protein sequence ID" value="CTQ48628.1"/>
    <property type="molecule type" value="Genomic_DNA"/>
</dbReference>
<name>A0A0M6YE81_9RHOB</name>
<comment type="similarity">
    <text evidence="5">Belongs to the 4-toluene sulfonate uptake permease (TSUP) (TC 2.A.102) family.</text>
</comment>
<dbReference type="Pfam" id="PF01925">
    <property type="entry name" value="TauE"/>
    <property type="match status" value="1"/>
</dbReference>
<evidence type="ECO:0000256" key="1">
    <source>
        <dbReference type="ARBA" id="ARBA00004141"/>
    </source>
</evidence>
<feature type="transmembrane region" description="Helical" evidence="5">
    <location>
        <begin position="170"/>
        <end position="188"/>
    </location>
</feature>
<sequence length="244" mass="24558">MIELLPSPGVWAACLIAVVVGTAVQRLAGQGFGMVAAPMLALLAPDYLPGTVLLVGLCVGAGSFLSDRSAVVLRDLPPGFAGRALGAGIAAWIAARVVGTAALPLVTGLLVWLAVGLTLLGLRLPLTGPTLFAAGTVAGVMGTLTGIGAPPMAIVYSDVEARRSAATQNVFFAFGMAVSITALLVAGVIGLRHLAFAAVLAPAVPVTLWAVRPFAARVAKRSIRPWALGLAGTAAGVLIVRSLI</sequence>
<feature type="transmembrane region" description="Helical" evidence="5">
    <location>
        <begin position="130"/>
        <end position="149"/>
    </location>
</feature>
<dbReference type="RefSeq" id="WP_245624093.1">
    <property type="nucleotide sequence ID" value="NZ_CXSU01000005.1"/>
</dbReference>
<evidence type="ECO:0000313" key="6">
    <source>
        <dbReference type="EMBL" id="CTQ48628.1"/>
    </source>
</evidence>
<protein>
    <recommendedName>
        <fullName evidence="5">Probable membrane transporter protein</fullName>
    </recommendedName>
</protein>
<organism evidence="6 7">
    <name type="scientific">Jannaschia donghaensis</name>
    <dbReference type="NCBI Taxonomy" id="420998"/>
    <lineage>
        <taxon>Bacteria</taxon>
        <taxon>Pseudomonadati</taxon>
        <taxon>Pseudomonadota</taxon>
        <taxon>Alphaproteobacteria</taxon>
        <taxon>Rhodobacterales</taxon>
        <taxon>Roseobacteraceae</taxon>
        <taxon>Jannaschia</taxon>
    </lineage>
</organism>
<feature type="transmembrane region" description="Helical" evidence="5">
    <location>
        <begin position="40"/>
        <end position="64"/>
    </location>
</feature>
<keyword evidence="3 5" id="KW-1133">Transmembrane helix</keyword>
<evidence type="ECO:0000256" key="5">
    <source>
        <dbReference type="RuleBase" id="RU363041"/>
    </source>
</evidence>
<feature type="transmembrane region" description="Helical" evidence="5">
    <location>
        <begin position="194"/>
        <end position="211"/>
    </location>
</feature>
<keyword evidence="4 5" id="KW-0472">Membrane</keyword>
<gene>
    <name evidence="6" type="ORF">JDO7802_00632</name>
</gene>
<keyword evidence="7" id="KW-1185">Reference proteome</keyword>
<dbReference type="GO" id="GO:0005886">
    <property type="term" value="C:plasma membrane"/>
    <property type="evidence" value="ECO:0007669"/>
    <property type="project" value="UniProtKB-SubCell"/>
</dbReference>
<reference evidence="6 7" key="1">
    <citation type="submission" date="2015-07" db="EMBL/GenBank/DDBJ databases">
        <authorList>
            <person name="Noorani M."/>
        </authorList>
    </citation>
    <scope>NUCLEOTIDE SEQUENCE [LARGE SCALE GENOMIC DNA]</scope>
    <source>
        <strain evidence="6 7">CECT 7802</strain>
    </source>
</reference>
<evidence type="ECO:0000313" key="7">
    <source>
        <dbReference type="Proteomes" id="UP000049222"/>
    </source>
</evidence>
<accession>A0A0M6YE81</accession>
<dbReference type="InterPro" id="IPR002781">
    <property type="entry name" value="TM_pro_TauE-like"/>
</dbReference>
<feature type="transmembrane region" description="Helical" evidence="5">
    <location>
        <begin position="223"/>
        <end position="243"/>
    </location>
</feature>
<feature type="transmembrane region" description="Helical" evidence="5">
    <location>
        <begin position="6"/>
        <end position="28"/>
    </location>
</feature>
<dbReference type="Proteomes" id="UP000049222">
    <property type="component" value="Unassembled WGS sequence"/>
</dbReference>
<dbReference type="STRING" id="420998.JDO7802_00632"/>
<feature type="transmembrane region" description="Helical" evidence="5">
    <location>
        <begin position="102"/>
        <end position="124"/>
    </location>
</feature>
<keyword evidence="2 5" id="KW-0812">Transmembrane</keyword>
<evidence type="ECO:0000256" key="3">
    <source>
        <dbReference type="ARBA" id="ARBA00022989"/>
    </source>
</evidence>
<evidence type="ECO:0000256" key="4">
    <source>
        <dbReference type="ARBA" id="ARBA00023136"/>
    </source>
</evidence>
<comment type="subcellular location">
    <subcellularLocation>
        <location evidence="5">Cell membrane</location>
        <topology evidence="5">Multi-pass membrane protein</topology>
    </subcellularLocation>
    <subcellularLocation>
        <location evidence="1">Membrane</location>
        <topology evidence="1">Multi-pass membrane protein</topology>
    </subcellularLocation>
</comment>